<keyword evidence="1" id="KW-0732">Signal</keyword>
<evidence type="ECO:0000256" key="1">
    <source>
        <dbReference type="SAM" id="SignalP"/>
    </source>
</evidence>
<accession>A0A2G5HHG7</accession>
<feature type="chain" id="PRO_5013606275" evidence="1">
    <location>
        <begin position="17"/>
        <end position="192"/>
    </location>
</feature>
<dbReference type="Proteomes" id="UP001302367">
    <property type="component" value="Chromosome 7"/>
</dbReference>
<reference evidence="3 5" key="2">
    <citation type="submission" date="2023-09" db="EMBL/GenBank/DDBJ databases">
        <title>Complete-Gapless Cercospora beticola genome.</title>
        <authorList>
            <person name="Wyatt N.A."/>
            <person name="Spanner R.E."/>
            <person name="Bolton M.D."/>
        </authorList>
    </citation>
    <scope>NUCLEOTIDE SEQUENCE [LARGE SCALE GENOMIC DNA]</scope>
    <source>
        <strain evidence="3">Cb09-40</strain>
    </source>
</reference>
<organism evidence="2 4">
    <name type="scientific">Cercospora beticola</name>
    <name type="common">Sugarbeet leaf spot fungus</name>
    <dbReference type="NCBI Taxonomy" id="122368"/>
    <lineage>
        <taxon>Eukaryota</taxon>
        <taxon>Fungi</taxon>
        <taxon>Dikarya</taxon>
        <taxon>Ascomycota</taxon>
        <taxon>Pezizomycotina</taxon>
        <taxon>Dothideomycetes</taxon>
        <taxon>Dothideomycetidae</taxon>
        <taxon>Mycosphaerellales</taxon>
        <taxon>Mycosphaerellaceae</taxon>
        <taxon>Cercospora</taxon>
    </lineage>
</organism>
<dbReference type="EMBL" id="CP134190">
    <property type="protein sequence ID" value="WPB05652.1"/>
    <property type="molecule type" value="Genomic_DNA"/>
</dbReference>
<dbReference type="EMBL" id="LKMD01000106">
    <property type="protein sequence ID" value="PIA92036.1"/>
    <property type="molecule type" value="Genomic_DNA"/>
</dbReference>
<evidence type="ECO:0000313" key="2">
    <source>
        <dbReference type="EMBL" id="PIA92036.1"/>
    </source>
</evidence>
<proteinExistence type="predicted"/>
<feature type="signal peptide" evidence="1">
    <location>
        <begin position="1"/>
        <end position="16"/>
    </location>
</feature>
<dbReference type="Proteomes" id="UP000230605">
    <property type="component" value="Chromosome 7"/>
</dbReference>
<protein>
    <submittedName>
        <fullName evidence="2">Uncharacterized protein</fullName>
    </submittedName>
</protein>
<evidence type="ECO:0000313" key="4">
    <source>
        <dbReference type="Proteomes" id="UP000230605"/>
    </source>
</evidence>
<dbReference type="AlphaFoldDB" id="A0A2G5HHG7"/>
<gene>
    <name evidence="2" type="ORF">CB0940_09996</name>
    <name evidence="3" type="ORF">RHO25_010306</name>
</gene>
<name>A0A2G5HHG7_CERBT</name>
<dbReference type="OrthoDB" id="3642820at2759"/>
<reference evidence="2 4" key="1">
    <citation type="submission" date="2015-10" db="EMBL/GenBank/DDBJ databases">
        <title>The cercosporin biosynthetic gene cluster was horizontally transferred to several fungal lineages and shown to be expanded in Cercospora beticola based on microsynteny with recipient genomes.</title>
        <authorList>
            <person name="De Jonge R."/>
            <person name="Ebert M.K."/>
            <person name="Suttle J.C."/>
            <person name="Jurick Ii W.M."/>
            <person name="Secor G.A."/>
            <person name="Thomma B.P."/>
            <person name="Van De Peer Y."/>
            <person name="Bolton M.D."/>
        </authorList>
    </citation>
    <scope>NUCLEOTIDE SEQUENCE [LARGE SCALE GENOMIC DNA]</scope>
    <source>
        <strain evidence="2 4">09-40</strain>
    </source>
</reference>
<keyword evidence="5" id="KW-1185">Reference proteome</keyword>
<evidence type="ECO:0000313" key="5">
    <source>
        <dbReference type="Proteomes" id="UP001302367"/>
    </source>
</evidence>
<sequence>MPSRLTLLILLTAAIALLLSPSLISISHTVSTEIKATPTYVRDKSLEYTFVRGALIRGSIPLDAMILKRNEHTFGPIHALRNEILQIEIPGSGILRRAKVLRNREKDFAYREELQYGMWILHTIRFVEVEKRVTRLEYEKRWKGSAMAYGLGKMGLLESAGSETVGTLEGLGKEIEEAYAEEKEKWGNSRYE</sequence>
<evidence type="ECO:0000313" key="3">
    <source>
        <dbReference type="EMBL" id="WPB05652.1"/>
    </source>
</evidence>